<protein>
    <submittedName>
        <fullName evidence="2">Uncharacterized protein</fullName>
    </submittedName>
</protein>
<name>A0ABC8UIN3_9AQUA</name>
<evidence type="ECO:0000313" key="2">
    <source>
        <dbReference type="EMBL" id="CAK9180824.1"/>
    </source>
</evidence>
<evidence type="ECO:0000256" key="1">
    <source>
        <dbReference type="SAM" id="MobiDB-lite"/>
    </source>
</evidence>
<proteinExistence type="predicted"/>
<dbReference type="Proteomes" id="UP001642360">
    <property type="component" value="Unassembled WGS sequence"/>
</dbReference>
<organism evidence="2 3">
    <name type="scientific">Ilex paraguariensis</name>
    <name type="common">yerba mate</name>
    <dbReference type="NCBI Taxonomy" id="185542"/>
    <lineage>
        <taxon>Eukaryota</taxon>
        <taxon>Viridiplantae</taxon>
        <taxon>Streptophyta</taxon>
        <taxon>Embryophyta</taxon>
        <taxon>Tracheophyta</taxon>
        <taxon>Spermatophyta</taxon>
        <taxon>Magnoliopsida</taxon>
        <taxon>eudicotyledons</taxon>
        <taxon>Gunneridae</taxon>
        <taxon>Pentapetalae</taxon>
        <taxon>asterids</taxon>
        <taxon>campanulids</taxon>
        <taxon>Aquifoliales</taxon>
        <taxon>Aquifoliaceae</taxon>
        <taxon>Ilex</taxon>
    </lineage>
</organism>
<sequence>MGEIGGVPFDVKQLSTKYSHAQVGTLEALVLCRSAATSDNGATSHTVSLKKIVSVSLSIIFILVHAPIHSLCSLSLSLSVCATHNIPNNALHALKPTTSLNNSLSLCKQHTITHEHTNSPPPDHHLQPNTINCHHQCTKIQPNSNSNHLPHMEQNQNGNHNIKSKSNTNQNQNHDHRN</sequence>
<gene>
    <name evidence="2" type="ORF">ILEXP_LOCUS50851</name>
</gene>
<keyword evidence="3" id="KW-1185">Reference proteome</keyword>
<dbReference type="AlphaFoldDB" id="A0ABC8UIN3"/>
<reference evidence="2 3" key="1">
    <citation type="submission" date="2024-02" db="EMBL/GenBank/DDBJ databases">
        <authorList>
            <person name="Vignale AGUSTIN F."/>
            <person name="Sosa J E."/>
            <person name="Modenutti C."/>
        </authorList>
    </citation>
    <scope>NUCLEOTIDE SEQUENCE [LARGE SCALE GENOMIC DNA]</scope>
</reference>
<feature type="region of interest" description="Disordered" evidence="1">
    <location>
        <begin position="136"/>
        <end position="178"/>
    </location>
</feature>
<comment type="caution">
    <text evidence="2">The sequence shown here is derived from an EMBL/GenBank/DDBJ whole genome shotgun (WGS) entry which is preliminary data.</text>
</comment>
<feature type="compositionally biased region" description="Polar residues" evidence="1">
    <location>
        <begin position="136"/>
        <end position="172"/>
    </location>
</feature>
<accession>A0ABC8UIN3</accession>
<dbReference type="EMBL" id="CAUOFW020007836">
    <property type="protein sequence ID" value="CAK9180824.1"/>
    <property type="molecule type" value="Genomic_DNA"/>
</dbReference>
<evidence type="ECO:0000313" key="3">
    <source>
        <dbReference type="Proteomes" id="UP001642360"/>
    </source>
</evidence>